<accession>A0ABW0YRX0</accession>
<feature type="compositionally biased region" description="Low complexity" evidence="1">
    <location>
        <begin position="1"/>
        <end position="15"/>
    </location>
</feature>
<dbReference type="RefSeq" id="WP_390314356.1">
    <property type="nucleotide sequence ID" value="NZ_JBHSPB010000002.1"/>
</dbReference>
<gene>
    <name evidence="2" type="ORF">ACFP1Z_03750</name>
</gene>
<proteinExistence type="predicted"/>
<protein>
    <recommendedName>
        <fullName evidence="4">XRE family transcriptional regulator</fullName>
    </recommendedName>
</protein>
<dbReference type="SUPFAM" id="SSF48452">
    <property type="entry name" value="TPR-like"/>
    <property type="match status" value="1"/>
</dbReference>
<name>A0ABW0YRX0_9ACTN</name>
<reference evidence="3" key="1">
    <citation type="journal article" date="2019" name="Int. J. Syst. Evol. Microbiol.">
        <title>The Global Catalogue of Microorganisms (GCM) 10K type strain sequencing project: providing services to taxonomists for standard genome sequencing and annotation.</title>
        <authorList>
            <consortium name="The Broad Institute Genomics Platform"/>
            <consortium name="The Broad Institute Genome Sequencing Center for Infectious Disease"/>
            <person name="Wu L."/>
            <person name="Ma J."/>
        </authorList>
    </citation>
    <scope>NUCLEOTIDE SEQUENCE [LARGE SCALE GENOMIC DNA]</scope>
    <source>
        <strain evidence="3">CGMCC 4.7304</strain>
    </source>
</reference>
<comment type="caution">
    <text evidence="2">The sequence shown here is derived from an EMBL/GenBank/DDBJ whole genome shotgun (WGS) entry which is preliminary data.</text>
</comment>
<keyword evidence="3" id="KW-1185">Reference proteome</keyword>
<evidence type="ECO:0000256" key="1">
    <source>
        <dbReference type="SAM" id="MobiDB-lite"/>
    </source>
</evidence>
<organism evidence="2 3">
    <name type="scientific">Streptomyces gamaensis</name>
    <dbReference type="NCBI Taxonomy" id="1763542"/>
    <lineage>
        <taxon>Bacteria</taxon>
        <taxon>Bacillati</taxon>
        <taxon>Actinomycetota</taxon>
        <taxon>Actinomycetes</taxon>
        <taxon>Kitasatosporales</taxon>
        <taxon>Streptomycetaceae</taxon>
        <taxon>Streptomyces</taxon>
    </lineage>
</organism>
<feature type="region of interest" description="Disordered" evidence="1">
    <location>
        <begin position="1"/>
        <end position="22"/>
    </location>
</feature>
<dbReference type="Gene3D" id="1.25.40.10">
    <property type="entry name" value="Tetratricopeptide repeat domain"/>
    <property type="match status" value="1"/>
</dbReference>
<sequence>MAAAHESSDHAASAETSNIGPSGLDTLRDDVVRLSRELVHSDPLPLFGHMVATRDRIYRILEGNQRPQQTADLYFLAGVLCCLLADVSHTFGYYSAALEQTRAAWAYAEIVGHDSMRVWCRAAQSWYAYRDQRPQAAAALARSGQRFAGRNEASKQRLYSMEGTALASMGDVDGALRAFRLAEEARDRMSGLDDFFDEVGGIFTADRARQFHTVSTGMISLGRGEEAGARITLATSWLLRGDVEAAQETLRPVLDIPVNMRSDHMRAMLVEFARVLALPSIRSAALSAELRTSVEDFRIPVLPGGAH</sequence>
<evidence type="ECO:0000313" key="3">
    <source>
        <dbReference type="Proteomes" id="UP001596083"/>
    </source>
</evidence>
<dbReference type="InterPro" id="IPR011990">
    <property type="entry name" value="TPR-like_helical_dom_sf"/>
</dbReference>
<evidence type="ECO:0000313" key="2">
    <source>
        <dbReference type="EMBL" id="MFC5719300.1"/>
    </source>
</evidence>
<dbReference type="EMBL" id="JBHSPB010000002">
    <property type="protein sequence ID" value="MFC5719300.1"/>
    <property type="molecule type" value="Genomic_DNA"/>
</dbReference>
<dbReference type="Proteomes" id="UP001596083">
    <property type="component" value="Unassembled WGS sequence"/>
</dbReference>
<evidence type="ECO:0008006" key="4">
    <source>
        <dbReference type="Google" id="ProtNLM"/>
    </source>
</evidence>